<comment type="similarity">
    <text evidence="2 15 16">Belongs to the diphosphomevalonate decarboxylase family.</text>
</comment>
<feature type="domain" description="Mvd1 C-terminal" evidence="17">
    <location>
        <begin position="199"/>
        <end position="391"/>
    </location>
</feature>
<feature type="domain" description="Diphosphomevalonate decarboxylase-like N-terminal" evidence="18">
    <location>
        <begin position="15"/>
        <end position="183"/>
    </location>
</feature>
<evidence type="ECO:0000256" key="2">
    <source>
        <dbReference type="ARBA" id="ARBA00008831"/>
    </source>
</evidence>
<dbReference type="Gene3D" id="3.30.70.890">
    <property type="entry name" value="GHMP kinase, C-terminal domain"/>
    <property type="match status" value="1"/>
</dbReference>
<comment type="pathway">
    <text evidence="16">Steroid biosynthesis; cholesterol biosynthesis.</text>
</comment>
<dbReference type="PANTHER" id="PTHR10977:SF3">
    <property type="entry name" value="DIPHOSPHOMEVALONATE DECARBOXYLASE"/>
    <property type="match status" value="1"/>
</dbReference>
<keyword evidence="16" id="KW-0153">Cholesterol metabolism</keyword>
<evidence type="ECO:0000256" key="13">
    <source>
        <dbReference type="ARBA" id="ARBA00023239"/>
    </source>
</evidence>
<evidence type="ECO:0000256" key="3">
    <source>
        <dbReference type="ARBA" id="ARBA00012296"/>
    </source>
</evidence>
<dbReference type="Gene3D" id="3.30.230.10">
    <property type="match status" value="1"/>
</dbReference>
<evidence type="ECO:0000256" key="4">
    <source>
        <dbReference type="ARBA" id="ARBA00019335"/>
    </source>
</evidence>
<evidence type="ECO:0000256" key="9">
    <source>
        <dbReference type="ARBA" id="ARBA00023011"/>
    </source>
</evidence>
<proteinExistence type="inferred from homology"/>
<accession>A0ABD6E568</accession>
<dbReference type="SUPFAM" id="SSF55060">
    <property type="entry name" value="GHMP Kinase, C-terminal domain"/>
    <property type="match status" value="1"/>
</dbReference>
<dbReference type="GO" id="GO:0004163">
    <property type="term" value="F:diphosphomevalonate decarboxylase activity"/>
    <property type="evidence" value="ECO:0007669"/>
    <property type="project" value="UniProtKB-UniRule"/>
</dbReference>
<dbReference type="Pfam" id="PF18376">
    <property type="entry name" value="MDD_C"/>
    <property type="match status" value="1"/>
</dbReference>
<keyword evidence="20" id="KW-1185">Reference proteome</keyword>
<dbReference type="PIRSF" id="PIRSF015950">
    <property type="entry name" value="Mev_P_decrbx"/>
    <property type="match status" value="1"/>
</dbReference>
<reference evidence="19 20" key="1">
    <citation type="submission" date="2024-08" db="EMBL/GenBank/DDBJ databases">
        <title>Gnathostoma spinigerum genome.</title>
        <authorList>
            <person name="Gonzalez-Bertolin B."/>
            <person name="Monzon S."/>
            <person name="Zaballos A."/>
            <person name="Jimenez P."/>
            <person name="Dekumyoy P."/>
            <person name="Varona S."/>
            <person name="Cuesta I."/>
            <person name="Sumanam S."/>
            <person name="Adisakwattana P."/>
            <person name="Gasser R.B."/>
            <person name="Hernandez-Gonzalez A."/>
            <person name="Young N.D."/>
            <person name="Perteguer M.J."/>
        </authorList>
    </citation>
    <scope>NUCLEOTIDE SEQUENCE [LARGE SCALE GENOMIC DNA]</scope>
    <source>
        <strain evidence="19">AL3</strain>
        <tissue evidence="19">Liver</tissue>
    </source>
</reference>
<organism evidence="19 20">
    <name type="scientific">Gnathostoma spinigerum</name>
    <dbReference type="NCBI Taxonomy" id="75299"/>
    <lineage>
        <taxon>Eukaryota</taxon>
        <taxon>Metazoa</taxon>
        <taxon>Ecdysozoa</taxon>
        <taxon>Nematoda</taxon>
        <taxon>Chromadorea</taxon>
        <taxon>Rhabditida</taxon>
        <taxon>Spirurina</taxon>
        <taxon>Gnathostomatomorpha</taxon>
        <taxon>Gnathostomatoidea</taxon>
        <taxon>Gnathostomatidae</taxon>
        <taxon>Gnathostoma</taxon>
    </lineage>
</organism>
<dbReference type="InterPro" id="IPR020568">
    <property type="entry name" value="Ribosomal_Su5_D2-typ_SF"/>
</dbReference>
<comment type="caution">
    <text evidence="19">The sequence shown here is derived from an EMBL/GenBank/DDBJ whole genome shotgun (WGS) entry which is preliminary data.</text>
</comment>
<dbReference type="AlphaFoldDB" id="A0ABD6E568"/>
<evidence type="ECO:0000256" key="6">
    <source>
        <dbReference type="ARBA" id="ARBA00022741"/>
    </source>
</evidence>
<evidence type="ECO:0000256" key="1">
    <source>
        <dbReference type="ARBA" id="ARBA00003812"/>
    </source>
</evidence>
<keyword evidence="10 15" id="KW-0443">Lipid metabolism</keyword>
<keyword evidence="11 16" id="KW-1207">Sterol metabolism</keyword>
<name>A0ABD6E568_9BILA</name>
<evidence type="ECO:0000256" key="16">
    <source>
        <dbReference type="RuleBase" id="RU363086"/>
    </source>
</evidence>
<gene>
    <name evidence="19" type="ORF">AB6A40_001858</name>
</gene>
<dbReference type="InterPro" id="IPR041431">
    <property type="entry name" value="Mvd1_C"/>
</dbReference>
<dbReference type="FunFam" id="3.30.230.10:FF:000072">
    <property type="entry name" value="Diphosphomevalonate decarboxylase"/>
    <property type="match status" value="1"/>
</dbReference>
<evidence type="ECO:0000256" key="14">
    <source>
        <dbReference type="ARBA" id="ARBA00048154"/>
    </source>
</evidence>
<comment type="function">
    <text evidence="1 16">Catalyzes the ATP dependent decarboxylation of (R)-5-diphosphomevalonate to form isopentenyl diphosphate (IPP). Functions in the mevalonate (MVA) pathway leading to isopentenyl diphosphate (IPP), a key precursor for the biosynthesis of isoprenoids and sterol synthesis.</text>
</comment>
<dbReference type="GO" id="GO:0006695">
    <property type="term" value="P:cholesterol biosynthetic process"/>
    <property type="evidence" value="ECO:0007669"/>
    <property type="project" value="UniProtKB-KW"/>
</dbReference>
<sequence>MSRNEQSYKEVEVVAPINIALIKYWGKKDENLMIPLNDSLSLNIDEVFARTVLRTGSSIEEDRVTVNGKEINLSNNQRFQKCFAEVRRILRKRRLSAEGDGVEALKAFDRFYVTSTTNFPTDAGLASSAAGFAAIAFAFGKMFSLRNKEVARIARLGSGSACRSLFSGLVHWKAGYCEDGSDCTCESVASMDSWSSLRAMILVTSNIAKSVGSSDGMRMSVESSGLLHYRASAIVPSRLWKCVEAFKTKNFGQLADIVMKESNQLHAICLDTKPPIKYLADISWHLIDIVEKLNEKLGRTVVAYTFDAGPNCCLFMESKSMFTVLAAINNYCSISDALLEKTLEKMIALGENDAKKQFDEECSLLVLDGINVDSTPIQDVILSRLGSGPEVKSQRS</sequence>
<evidence type="ECO:0000256" key="7">
    <source>
        <dbReference type="ARBA" id="ARBA00022840"/>
    </source>
</evidence>
<evidence type="ECO:0000256" key="10">
    <source>
        <dbReference type="ARBA" id="ARBA00023098"/>
    </source>
</evidence>
<evidence type="ECO:0000313" key="20">
    <source>
        <dbReference type="Proteomes" id="UP001608902"/>
    </source>
</evidence>
<keyword evidence="8 16" id="KW-0752">Steroid biosynthesis</keyword>
<keyword evidence="5 16" id="KW-0444">Lipid biosynthesis</keyword>
<dbReference type="GO" id="GO:0019287">
    <property type="term" value="P:isopentenyl diphosphate biosynthetic process, mevalonate pathway"/>
    <property type="evidence" value="ECO:0007669"/>
    <property type="project" value="UniProtKB-UniRule"/>
</dbReference>
<dbReference type="GO" id="GO:0005524">
    <property type="term" value="F:ATP binding"/>
    <property type="evidence" value="ECO:0007669"/>
    <property type="project" value="UniProtKB-UniRule"/>
</dbReference>
<evidence type="ECO:0000256" key="15">
    <source>
        <dbReference type="PIRNR" id="PIRNR015950"/>
    </source>
</evidence>
<dbReference type="InterPro" id="IPR029765">
    <property type="entry name" value="Mev_diP_decarb"/>
</dbReference>
<protein>
    <recommendedName>
        <fullName evidence="4 15">Diphosphomevalonate decarboxylase</fullName>
        <ecNumber evidence="3 15">4.1.1.33</ecNumber>
    </recommendedName>
</protein>
<evidence type="ECO:0000259" key="18">
    <source>
        <dbReference type="Pfam" id="PF22700"/>
    </source>
</evidence>
<dbReference type="Pfam" id="PF22700">
    <property type="entry name" value="MVD-like_N"/>
    <property type="match status" value="1"/>
</dbReference>
<keyword evidence="16" id="KW-0152">Cholesterol biosynthesis</keyword>
<dbReference type="NCBIfam" id="TIGR01240">
    <property type="entry name" value="mevDPdecarb"/>
    <property type="match status" value="1"/>
</dbReference>
<dbReference type="EMBL" id="JBGFUD010000740">
    <property type="protein sequence ID" value="MFH4975149.1"/>
    <property type="molecule type" value="Genomic_DNA"/>
</dbReference>
<dbReference type="InterPro" id="IPR014721">
    <property type="entry name" value="Ribsml_uS5_D2-typ_fold_subgr"/>
</dbReference>
<evidence type="ECO:0000256" key="5">
    <source>
        <dbReference type="ARBA" id="ARBA00022516"/>
    </source>
</evidence>
<keyword evidence="6 15" id="KW-0547">Nucleotide-binding</keyword>
<evidence type="ECO:0000256" key="8">
    <source>
        <dbReference type="ARBA" id="ARBA00022955"/>
    </source>
</evidence>
<dbReference type="InterPro" id="IPR053859">
    <property type="entry name" value="MVD-like_N"/>
</dbReference>
<evidence type="ECO:0000256" key="11">
    <source>
        <dbReference type="ARBA" id="ARBA00023166"/>
    </source>
</evidence>
<evidence type="ECO:0000259" key="17">
    <source>
        <dbReference type="Pfam" id="PF18376"/>
    </source>
</evidence>
<keyword evidence="9 16" id="KW-0756">Sterol biosynthesis</keyword>
<dbReference type="EC" id="4.1.1.33" evidence="3 15"/>
<dbReference type="Proteomes" id="UP001608902">
    <property type="component" value="Unassembled WGS sequence"/>
</dbReference>
<dbReference type="SUPFAM" id="SSF54211">
    <property type="entry name" value="Ribosomal protein S5 domain 2-like"/>
    <property type="match status" value="1"/>
</dbReference>
<keyword evidence="12 16" id="KW-0753">Steroid metabolism</keyword>
<evidence type="ECO:0000256" key="12">
    <source>
        <dbReference type="ARBA" id="ARBA00023221"/>
    </source>
</evidence>
<dbReference type="PANTHER" id="PTHR10977">
    <property type="entry name" value="DIPHOSPHOMEVALONATE DECARBOXYLASE"/>
    <property type="match status" value="1"/>
</dbReference>
<evidence type="ECO:0000313" key="19">
    <source>
        <dbReference type="EMBL" id="MFH4975149.1"/>
    </source>
</evidence>
<dbReference type="InterPro" id="IPR036554">
    <property type="entry name" value="GHMP_kinase_C_sf"/>
</dbReference>
<keyword evidence="7 15" id="KW-0067">ATP-binding</keyword>
<keyword evidence="13 15" id="KW-0456">Lyase</keyword>
<comment type="catalytic activity">
    <reaction evidence="14 15 16">
        <text>(R)-5-diphosphomevalonate + ATP = isopentenyl diphosphate + ADP + phosphate + CO2</text>
        <dbReference type="Rhea" id="RHEA:23732"/>
        <dbReference type="ChEBI" id="CHEBI:16526"/>
        <dbReference type="ChEBI" id="CHEBI:30616"/>
        <dbReference type="ChEBI" id="CHEBI:43474"/>
        <dbReference type="ChEBI" id="CHEBI:57557"/>
        <dbReference type="ChEBI" id="CHEBI:128769"/>
        <dbReference type="ChEBI" id="CHEBI:456216"/>
        <dbReference type="EC" id="4.1.1.33"/>
    </reaction>
</comment>
<dbReference type="InterPro" id="IPR005935">
    <property type="entry name" value="Mev_decarb"/>
</dbReference>